<dbReference type="PANTHER" id="PTHR43744">
    <property type="entry name" value="ABC TRANSPORTER PERMEASE PROTEIN MG189-RELATED-RELATED"/>
    <property type="match status" value="1"/>
</dbReference>
<dbReference type="Proteomes" id="UP000031967">
    <property type="component" value="Unassembled WGS sequence"/>
</dbReference>
<reference evidence="9 10" key="1">
    <citation type="submission" date="2014-12" db="EMBL/GenBank/DDBJ databases">
        <title>Draft genome sequence of Paenibacillus kamchatkensis strain B-2647.</title>
        <authorList>
            <person name="Karlyshev A.V."/>
            <person name="Kudryashova E.B."/>
        </authorList>
    </citation>
    <scope>NUCLEOTIDE SEQUENCE [LARGE SCALE GENOMIC DNA]</scope>
    <source>
        <strain evidence="9 10">VKM B-2647</strain>
    </source>
</reference>
<keyword evidence="5 7" id="KW-1133">Transmembrane helix</keyword>
<keyword evidence="10" id="KW-1185">Reference proteome</keyword>
<gene>
    <name evidence="9" type="ORF">SD70_13375</name>
</gene>
<dbReference type="InterPro" id="IPR000515">
    <property type="entry name" value="MetI-like"/>
</dbReference>
<evidence type="ECO:0000256" key="3">
    <source>
        <dbReference type="ARBA" id="ARBA00022475"/>
    </source>
</evidence>
<sequence>MVKKRRNKVQFSVFDLLLTVVLVLVAAVTVYPVIYVVAISFSDTASIVQNKVFLLPKGFNLNAYKAVLQDVRVPRAYLNTILYTTLGTAINLLMSAVAAYPLSRPNFFGRKFFLVAIVLTMFLNGGIIPTYLIVQKLHLIDTVWALVLPNAIWTIELLILKNFYESMSGSLRESAVIDGASEYRILLQIVIPLAKPALASIGLFYFMGHWNSFFLPMIYLNDPHLYPLQVVLKDMLISDQARETALMDKAALTPQAMKNATIFLSMVPVLMVYPFAQKYFAKGIMLGSEKG</sequence>
<evidence type="ECO:0000256" key="2">
    <source>
        <dbReference type="ARBA" id="ARBA00022448"/>
    </source>
</evidence>
<evidence type="ECO:0000259" key="8">
    <source>
        <dbReference type="PROSITE" id="PS50928"/>
    </source>
</evidence>
<evidence type="ECO:0000313" key="10">
    <source>
        <dbReference type="Proteomes" id="UP000031967"/>
    </source>
</evidence>
<feature type="transmembrane region" description="Helical" evidence="7">
    <location>
        <begin position="144"/>
        <end position="164"/>
    </location>
</feature>
<evidence type="ECO:0000256" key="7">
    <source>
        <dbReference type="SAM" id="Phobius"/>
    </source>
</evidence>
<evidence type="ECO:0000313" key="9">
    <source>
        <dbReference type="EMBL" id="KIL40408.1"/>
    </source>
</evidence>
<evidence type="ECO:0000256" key="6">
    <source>
        <dbReference type="ARBA" id="ARBA00023136"/>
    </source>
</evidence>
<dbReference type="SUPFAM" id="SSF161098">
    <property type="entry name" value="MetI-like"/>
    <property type="match status" value="1"/>
</dbReference>
<keyword evidence="6 7" id="KW-0472">Membrane</keyword>
<organism evidence="9 10">
    <name type="scientific">Gordoniibacillus kamchatkensis</name>
    <dbReference type="NCBI Taxonomy" id="1590651"/>
    <lineage>
        <taxon>Bacteria</taxon>
        <taxon>Bacillati</taxon>
        <taxon>Bacillota</taxon>
        <taxon>Bacilli</taxon>
        <taxon>Bacillales</taxon>
        <taxon>Paenibacillaceae</taxon>
        <taxon>Gordoniibacillus</taxon>
    </lineage>
</organism>
<feature type="transmembrane region" description="Helical" evidence="7">
    <location>
        <begin position="112"/>
        <end position="132"/>
    </location>
</feature>
<comment type="caution">
    <text evidence="9">The sequence shown here is derived from an EMBL/GenBank/DDBJ whole genome shotgun (WGS) entry which is preliminary data.</text>
</comment>
<name>A0ABR5AH69_9BACL</name>
<dbReference type="EMBL" id="JXAK01000021">
    <property type="protein sequence ID" value="KIL40408.1"/>
    <property type="molecule type" value="Genomic_DNA"/>
</dbReference>
<dbReference type="InterPro" id="IPR035906">
    <property type="entry name" value="MetI-like_sf"/>
</dbReference>
<dbReference type="CDD" id="cd06261">
    <property type="entry name" value="TM_PBP2"/>
    <property type="match status" value="1"/>
</dbReference>
<feature type="transmembrane region" description="Helical" evidence="7">
    <location>
        <begin position="256"/>
        <end position="276"/>
    </location>
</feature>
<dbReference type="PROSITE" id="PS50928">
    <property type="entry name" value="ABC_TM1"/>
    <property type="match status" value="1"/>
</dbReference>
<evidence type="ECO:0000256" key="4">
    <source>
        <dbReference type="ARBA" id="ARBA00022692"/>
    </source>
</evidence>
<protein>
    <submittedName>
        <fullName evidence="9">Sugar ABC transporter permease</fullName>
    </submittedName>
</protein>
<accession>A0ABR5AH69</accession>
<proteinExistence type="predicted"/>
<evidence type="ECO:0000256" key="5">
    <source>
        <dbReference type="ARBA" id="ARBA00022989"/>
    </source>
</evidence>
<feature type="transmembrane region" description="Helical" evidence="7">
    <location>
        <begin position="12"/>
        <end position="34"/>
    </location>
</feature>
<dbReference type="PANTHER" id="PTHR43744:SF9">
    <property type="entry name" value="POLYGALACTURONAN_RHAMNOGALACTURONAN TRANSPORT SYSTEM PERMEASE PROTEIN YTCP"/>
    <property type="match status" value="1"/>
</dbReference>
<evidence type="ECO:0000256" key="1">
    <source>
        <dbReference type="ARBA" id="ARBA00004651"/>
    </source>
</evidence>
<comment type="subcellular location">
    <subcellularLocation>
        <location evidence="1">Cell membrane</location>
        <topology evidence="1">Multi-pass membrane protein</topology>
    </subcellularLocation>
</comment>
<feature type="transmembrane region" description="Helical" evidence="7">
    <location>
        <begin position="185"/>
        <end position="207"/>
    </location>
</feature>
<dbReference type="Gene3D" id="1.10.3720.10">
    <property type="entry name" value="MetI-like"/>
    <property type="match status" value="1"/>
</dbReference>
<keyword evidence="3" id="KW-1003">Cell membrane</keyword>
<feature type="transmembrane region" description="Helical" evidence="7">
    <location>
        <begin position="81"/>
        <end position="100"/>
    </location>
</feature>
<feature type="domain" description="ABC transmembrane type-1" evidence="8">
    <location>
        <begin position="77"/>
        <end position="276"/>
    </location>
</feature>
<dbReference type="RefSeq" id="WP_041048054.1">
    <property type="nucleotide sequence ID" value="NZ_JXAK01000021.1"/>
</dbReference>
<keyword evidence="4 7" id="KW-0812">Transmembrane</keyword>
<keyword evidence="2" id="KW-0813">Transport</keyword>